<accession>A0AAD4ID30</accession>
<keyword evidence="2" id="KW-1185">Reference proteome</keyword>
<name>A0AAD4ID30_9PLEO</name>
<sequence length="187" mass="21945">MAEVLDVISGLKTAEQSLHTFALQIKQSNLLSEQLFDIKKGLEFAKLSLDNWQHRYDIRFHRPDIYIRILFGKEGHERMTATISTINILAGSIKSDISRVRGLALKVQYRRAYYGKNQDIDSEERVNECLRKIARNNTWSRRLFLSVLGKSDDVEMRLKRLHRKLTTLERFSDLYLEKRACGHFDED</sequence>
<reference evidence="1" key="1">
    <citation type="submission" date="2021-07" db="EMBL/GenBank/DDBJ databases">
        <title>Genome Resource of American Ginseng Black Spot Pathogen Alternaria panax.</title>
        <authorList>
            <person name="Qiu C."/>
            <person name="Wang W."/>
            <person name="Liu Z."/>
        </authorList>
    </citation>
    <scope>NUCLEOTIDE SEQUENCE</scope>
    <source>
        <strain evidence="1">BNCC115425</strain>
    </source>
</reference>
<dbReference type="EMBL" id="JAANER010000003">
    <property type="protein sequence ID" value="KAG9192317.1"/>
    <property type="molecule type" value="Genomic_DNA"/>
</dbReference>
<gene>
    <name evidence="1" type="ORF">G6011_11051</name>
</gene>
<comment type="caution">
    <text evidence="1">The sequence shown here is derived from an EMBL/GenBank/DDBJ whole genome shotgun (WGS) entry which is preliminary data.</text>
</comment>
<protein>
    <submittedName>
        <fullName evidence="1">Uncharacterized protein</fullName>
    </submittedName>
</protein>
<proteinExistence type="predicted"/>
<dbReference type="Proteomes" id="UP001199106">
    <property type="component" value="Unassembled WGS sequence"/>
</dbReference>
<dbReference type="AlphaFoldDB" id="A0AAD4ID30"/>
<organism evidence="1 2">
    <name type="scientific">Alternaria panax</name>
    <dbReference type="NCBI Taxonomy" id="48097"/>
    <lineage>
        <taxon>Eukaryota</taxon>
        <taxon>Fungi</taxon>
        <taxon>Dikarya</taxon>
        <taxon>Ascomycota</taxon>
        <taxon>Pezizomycotina</taxon>
        <taxon>Dothideomycetes</taxon>
        <taxon>Pleosporomycetidae</taxon>
        <taxon>Pleosporales</taxon>
        <taxon>Pleosporineae</taxon>
        <taxon>Pleosporaceae</taxon>
        <taxon>Alternaria</taxon>
        <taxon>Alternaria sect. Panax</taxon>
    </lineage>
</organism>
<evidence type="ECO:0000313" key="1">
    <source>
        <dbReference type="EMBL" id="KAG9192317.1"/>
    </source>
</evidence>
<evidence type="ECO:0000313" key="2">
    <source>
        <dbReference type="Proteomes" id="UP001199106"/>
    </source>
</evidence>